<sequence length="226" mass="25906">MFKDMIAAGGPGLLIPIVLFALIIYATRGLFDLHGRRSQHRREFLEHWDPKRADDDLWLEVTVRHLYGQLLPAHVIRTALNHPHCSQALMDLSEIWEFYHYDSDTQTVRWAHTRHKHVYRRWLNHHWSLVRYFLLASMAMGATYVAAHASGLSQWIYATAATLLGICAFISLWRCDAEKTAANVGEIWIRRINDSYKARHDTNGLTPRETAPSPTPVEASATLLPA</sequence>
<evidence type="ECO:0000256" key="2">
    <source>
        <dbReference type="SAM" id="Phobius"/>
    </source>
</evidence>
<feature type="transmembrane region" description="Helical" evidence="2">
    <location>
        <begin position="129"/>
        <end position="149"/>
    </location>
</feature>
<keyword evidence="2" id="KW-1133">Transmembrane helix</keyword>
<keyword evidence="2" id="KW-0472">Membrane</keyword>
<dbReference type="GeneID" id="55514657"/>
<evidence type="ECO:0000313" key="4">
    <source>
        <dbReference type="EMBL" id="MDV7247593.1"/>
    </source>
</evidence>
<protein>
    <submittedName>
        <fullName evidence="3">Uncharacterized protein</fullName>
    </submittedName>
</protein>
<evidence type="ECO:0000256" key="1">
    <source>
        <dbReference type="SAM" id="MobiDB-lite"/>
    </source>
</evidence>
<dbReference type="Proteomes" id="UP001187425">
    <property type="component" value="Unassembled WGS sequence"/>
</dbReference>
<accession>A0A6V7B7Y7</accession>
<reference evidence="4 6" key="2">
    <citation type="submission" date="2023-10" db="EMBL/GenBank/DDBJ databases">
        <title>A new tool for lettuce pathogen research.</title>
        <authorList>
            <person name="Horton K.N."/>
            <person name="Cseke L.J."/>
            <person name="Badiwe M."/>
            <person name="Tesfaye D."/>
            <person name="Klein A."/>
            <person name="Su J."/>
            <person name="Potnis N."/>
            <person name="Gassmann W."/>
        </authorList>
    </citation>
    <scope>NUCLEOTIDE SEQUENCE [LARGE SCALE GENOMIC DNA]</scope>
    <source>
        <strain evidence="4 6">JSKH1901</strain>
    </source>
</reference>
<feature type="transmembrane region" description="Helical" evidence="2">
    <location>
        <begin position="12"/>
        <end position="31"/>
    </location>
</feature>
<organism evidence="3 5">
    <name type="scientific">Xanthomonas hortorum pv. vitians</name>
    <dbReference type="NCBI Taxonomy" id="83224"/>
    <lineage>
        <taxon>Bacteria</taxon>
        <taxon>Pseudomonadati</taxon>
        <taxon>Pseudomonadota</taxon>
        <taxon>Gammaproteobacteria</taxon>
        <taxon>Lysobacterales</taxon>
        <taxon>Lysobacteraceae</taxon>
        <taxon>Xanthomonas</taxon>
    </lineage>
</organism>
<keyword evidence="2" id="KW-0812">Transmembrane</keyword>
<keyword evidence="5" id="KW-1185">Reference proteome</keyword>
<name>A0A6V7B7Y7_9XANT</name>
<reference evidence="3 5" key="1">
    <citation type="submission" date="2020-07" db="EMBL/GenBank/DDBJ databases">
        <authorList>
            <person name="Pothier F. J."/>
        </authorList>
    </citation>
    <scope>NUCLEOTIDE SEQUENCE [LARGE SCALE GENOMIC DNA]</scope>
    <source>
        <strain evidence="3 5">CFBP 498</strain>
    </source>
</reference>
<feature type="transmembrane region" description="Helical" evidence="2">
    <location>
        <begin position="155"/>
        <end position="173"/>
    </location>
</feature>
<proteinExistence type="predicted"/>
<evidence type="ECO:0000313" key="6">
    <source>
        <dbReference type="Proteomes" id="UP001187425"/>
    </source>
</evidence>
<evidence type="ECO:0000313" key="5">
    <source>
        <dbReference type="Proteomes" id="UP000515406"/>
    </source>
</evidence>
<dbReference type="Proteomes" id="UP000515406">
    <property type="component" value="Chromosome"/>
</dbReference>
<feature type="region of interest" description="Disordered" evidence="1">
    <location>
        <begin position="201"/>
        <end position="221"/>
    </location>
</feature>
<evidence type="ECO:0000313" key="3">
    <source>
        <dbReference type="EMBL" id="CAD0298386.1"/>
    </source>
</evidence>
<dbReference type="AlphaFoldDB" id="A0A6V7B7Y7"/>
<dbReference type="EMBL" id="LR828257">
    <property type="protein sequence ID" value="CAD0298381.1"/>
    <property type="molecule type" value="Genomic_DNA"/>
</dbReference>
<dbReference type="EMBL" id="LR828257">
    <property type="protein sequence ID" value="CAD0298386.1"/>
    <property type="molecule type" value="Genomic_DNA"/>
</dbReference>
<gene>
    <name evidence="3" type="ORF">CFBP498_00600</name>
    <name evidence="4" type="ORF">R4K57_03975</name>
</gene>
<dbReference type="EMBL" id="JAWMQI010000009">
    <property type="protein sequence ID" value="MDV7247593.1"/>
    <property type="molecule type" value="Genomic_DNA"/>
</dbReference>
<dbReference type="RefSeq" id="WP_074058350.1">
    <property type="nucleotide sequence ID" value="NZ_CP060399.1"/>
</dbReference>